<dbReference type="Proteomes" id="UP000024635">
    <property type="component" value="Unassembled WGS sequence"/>
</dbReference>
<dbReference type="InterPro" id="IPR019775">
    <property type="entry name" value="WD40_repeat_CS"/>
</dbReference>
<protein>
    <recommendedName>
        <fullName evidence="5">NWD1/2-like winged helix-turn-helix domain-containing protein</fullName>
    </recommendedName>
</protein>
<accession>A0A016VVA3</accession>
<dbReference type="CDD" id="cd00200">
    <property type="entry name" value="WD40"/>
    <property type="match status" value="2"/>
</dbReference>
<dbReference type="STRING" id="53326.A0A016VVA3"/>
<dbReference type="SUPFAM" id="SSF50998">
    <property type="entry name" value="Quinoprotein alcohol dehydrogenase-like"/>
    <property type="match status" value="1"/>
</dbReference>
<dbReference type="InterPro" id="IPR057588">
    <property type="entry name" value="NWD1/2-like_WH"/>
</dbReference>
<dbReference type="InterPro" id="IPR001680">
    <property type="entry name" value="WD40_rpt"/>
</dbReference>
<feature type="compositionally biased region" description="Polar residues" evidence="4">
    <location>
        <begin position="1526"/>
        <end position="1545"/>
    </location>
</feature>
<sequence length="1586" mass="175739">MFRRGSARRKSAVAPVEEAPPPSYSPLSTKIYVVYGDSEEFALERQMLWMDMLPELQSYAFHSGFDIEWIDPLSERGHLNEVMVDRIMDGVEAEDSWLICLLGDKYGTIGPPNKMLKEEFDAIRAAVFEQSSDLKLLDQHYVVDRTAPKEEYRLNTPLEDEKLRAKLAKVVQKGAKSAYDDGTMNQVNSDRQRRFFWSPIHTIAAVALERNARCTMVLRKFDNVRPDTGMNSTFCDKSPETAEKIAKLKNEVSEKIDSKLVFSHIFSPENGDIGSFFTSREGDKYRDTLLRQILERLKTHLVLLHPTIPSSPHTVVDIAAADNDSHLQHYGSCLKRPWYAREAVDAKLKELLSAAASGGVFLVQGPELCGKTRALCHLYEQAPPTCYKIIRFIDLTYSSVFAHEVWRKINLQLCALSGKSPQNVVRSFNLEEQLTLFDGMLEGLDKMLYLFLDDMHLLKNGPFMSTIEKRVRTAPSTLAIFMTASNVSPISSFYTVTQTYNMDVPNEQEIIEIVKKSVVDRNVSSDQWATIKQQLTGSNRSILVAEVLLDQVLQRRNGVMSGGIQGRLERIEAELGVLPVQSFCMYTVLATHGLTRLELYDLLSSNIDLIAKLGVSAGFPPLLLDRIIESFGSLLQMNFVDQRTVYRLSHSCLNALFRTRYFTSLIDLKTAHGEIADYFGSAIPIDENISPRKVISYQPFPQQMNRENGLSNVRRLHNLWFHLLHTGNMDALKEMALCQFEFIDSAVHTCGMVHLLSMYEECAMQVIHHDLQVLCEQVLIPAIPTVLRDREQLAAEVIGRLRYTRAENSHFLNTLVEQAMTWVDNYTSQPLLVPLSCWIAPPVMKRCRTFTIKDWKAGQTVLAPTFNHQHVLISGNQSAIGVIYMYHIAAQSLMTTFNGHTGNVTSLSCSTSGAFFVSTSVDKSVRIWSLINGDCLKVLTPHTHKVTCSILASDDSFLVTGSSDSSAKVIDIESGEVLRSFTEHTGSVVSLQLTMNNQFLITGSGDFIVQMWSLLTGRCISRMGGLMAPVSCITITSNDAFVAVACEDETLRVFSTVSGQELHELMGHEGRVNALVCAQDDCQLFAATKSKIYCYDIHNGQIVDTLDCQLPHPVYNIKISSDNYFLFSGCGPRVDVWNIQKRNHDALDDAEHMGFVTAIALSSDDKIAACGTYDGVVAVWDLDICQCISTVPQSKGIPVSCLAFSFNQTFLLSGNAIGNISVFDSSTGALHRTFSLHSTEIVSICCLENYRVLSCDKEGKLCQWEIFGDEESLVMMTQGVAPPIFAPPTGRLVIGHCPKNSKEMKVMTLTEEGPVLKNKLSHNEEITCFAATPMGTLVATGSCDQSCKLWQIDSGFLTQILVGHEGTVTCVALADDERIVISGAMDKKVIVWNVSTGDIAHSLVCSAPLTAVSLSSDGSVAFSASEDGWLEAWSTEKGTLLSSFNAHRPIRQVLNSLDANRLLVQLSSCAQLPILCLHNSPAGSHPQVQRRRSARAHSITSLGNDNPTPTTATTGLNVETKVREGASSSLQVGNGHSVQSRSAQPRPTFDKLDRGQSRSSVIEKDRSTTLTNAPPPPQKSHLCTIL</sequence>
<feature type="compositionally biased region" description="Polar residues" evidence="4">
    <location>
        <begin position="1498"/>
        <end position="1517"/>
    </location>
</feature>
<evidence type="ECO:0000259" key="5">
    <source>
        <dbReference type="Pfam" id="PF25469"/>
    </source>
</evidence>
<comment type="caution">
    <text evidence="6">The sequence shown here is derived from an EMBL/GenBank/DDBJ whole genome shotgun (WGS) entry which is preliminary data.</text>
</comment>
<dbReference type="InterPro" id="IPR015943">
    <property type="entry name" value="WD40/YVTN_repeat-like_dom_sf"/>
</dbReference>
<dbReference type="PANTHER" id="PTHR19871">
    <property type="entry name" value="BETA TRANSDUCIN-RELATED PROTEIN"/>
    <property type="match status" value="1"/>
</dbReference>
<evidence type="ECO:0000256" key="3">
    <source>
        <dbReference type="PROSITE-ProRule" id="PRU00221"/>
    </source>
</evidence>
<evidence type="ECO:0000256" key="1">
    <source>
        <dbReference type="ARBA" id="ARBA00022574"/>
    </source>
</evidence>
<feature type="repeat" description="WD" evidence="3">
    <location>
        <begin position="1319"/>
        <end position="1360"/>
    </location>
</feature>
<name>A0A016VVA3_9BILA</name>
<evidence type="ECO:0000313" key="6">
    <source>
        <dbReference type="EMBL" id="EYC30957.1"/>
    </source>
</evidence>
<dbReference type="InterPro" id="IPR052752">
    <property type="entry name" value="NACHT-WD_repeat"/>
</dbReference>
<feature type="repeat" description="WD" evidence="3">
    <location>
        <begin position="1149"/>
        <end position="1190"/>
    </location>
</feature>
<dbReference type="PROSITE" id="PS00678">
    <property type="entry name" value="WD_REPEATS_1"/>
    <property type="match status" value="1"/>
</dbReference>
<feature type="compositionally biased region" description="Basic and acidic residues" evidence="4">
    <location>
        <begin position="1548"/>
        <end position="1567"/>
    </location>
</feature>
<evidence type="ECO:0000256" key="4">
    <source>
        <dbReference type="SAM" id="MobiDB-lite"/>
    </source>
</evidence>
<feature type="repeat" description="WD" evidence="3">
    <location>
        <begin position="939"/>
        <end position="980"/>
    </location>
</feature>
<dbReference type="PANTHER" id="PTHR19871:SF38">
    <property type="entry name" value="PROTEIN QUI-1"/>
    <property type="match status" value="1"/>
</dbReference>
<keyword evidence="7" id="KW-1185">Reference proteome</keyword>
<feature type="region of interest" description="Disordered" evidence="4">
    <location>
        <begin position="1480"/>
        <end position="1586"/>
    </location>
</feature>
<dbReference type="InterPro" id="IPR036322">
    <property type="entry name" value="WD40_repeat_dom_sf"/>
</dbReference>
<proteinExistence type="predicted"/>
<reference evidence="7" key="1">
    <citation type="journal article" date="2015" name="Nat. Genet.">
        <title>The genome and transcriptome of the zoonotic hookworm Ancylostoma ceylanicum identify infection-specific gene families.</title>
        <authorList>
            <person name="Schwarz E.M."/>
            <person name="Hu Y."/>
            <person name="Antoshechkin I."/>
            <person name="Miller M.M."/>
            <person name="Sternberg P.W."/>
            <person name="Aroian R.V."/>
        </authorList>
    </citation>
    <scope>NUCLEOTIDE SEQUENCE</scope>
    <source>
        <strain evidence="7">HY135</strain>
    </source>
</reference>
<dbReference type="InterPro" id="IPR027417">
    <property type="entry name" value="P-loop_NTPase"/>
</dbReference>
<evidence type="ECO:0000256" key="2">
    <source>
        <dbReference type="ARBA" id="ARBA00022737"/>
    </source>
</evidence>
<feature type="region of interest" description="Disordered" evidence="4">
    <location>
        <begin position="1"/>
        <end position="23"/>
    </location>
</feature>
<dbReference type="Gene3D" id="2.130.10.10">
    <property type="entry name" value="YVTN repeat-like/Quinoprotein amine dehydrogenase"/>
    <property type="match status" value="3"/>
</dbReference>
<feature type="compositionally biased region" description="Basic residues" evidence="4">
    <location>
        <begin position="1"/>
        <end position="11"/>
    </location>
</feature>
<feature type="domain" description="NWD1/2-like winged helix-turn-helix" evidence="5">
    <location>
        <begin position="545"/>
        <end position="669"/>
    </location>
</feature>
<keyword evidence="2" id="KW-0677">Repeat</keyword>
<gene>
    <name evidence="6" type="primary">Acey_s0004.g1872</name>
    <name evidence="6" type="synonym">Acey-qui-1</name>
    <name evidence="6" type="ORF">Y032_0004g1872</name>
</gene>
<dbReference type="Pfam" id="PF25469">
    <property type="entry name" value="WHD_NWD1"/>
    <property type="match status" value="1"/>
</dbReference>
<dbReference type="PROSITE" id="PS50294">
    <property type="entry name" value="WD_REPEATS_REGION"/>
    <property type="match status" value="5"/>
</dbReference>
<dbReference type="Pfam" id="PF00400">
    <property type="entry name" value="WD40"/>
    <property type="match status" value="6"/>
</dbReference>
<feature type="repeat" description="WD" evidence="3">
    <location>
        <begin position="1361"/>
        <end position="1402"/>
    </location>
</feature>
<feature type="repeat" description="WD" evidence="3">
    <location>
        <begin position="897"/>
        <end position="938"/>
    </location>
</feature>
<dbReference type="PROSITE" id="PS50082">
    <property type="entry name" value="WD_REPEATS_2"/>
    <property type="match status" value="6"/>
</dbReference>
<dbReference type="SUPFAM" id="SSF52540">
    <property type="entry name" value="P-loop containing nucleoside triphosphate hydrolases"/>
    <property type="match status" value="1"/>
</dbReference>
<dbReference type="EMBL" id="JARK01001340">
    <property type="protein sequence ID" value="EYC30957.1"/>
    <property type="molecule type" value="Genomic_DNA"/>
</dbReference>
<evidence type="ECO:0000313" key="7">
    <source>
        <dbReference type="Proteomes" id="UP000024635"/>
    </source>
</evidence>
<dbReference type="SUPFAM" id="SSF50978">
    <property type="entry name" value="WD40 repeat-like"/>
    <property type="match status" value="1"/>
</dbReference>
<dbReference type="SMART" id="SM00320">
    <property type="entry name" value="WD40"/>
    <property type="match status" value="12"/>
</dbReference>
<dbReference type="InterPro" id="IPR011047">
    <property type="entry name" value="Quinoprotein_ADH-like_sf"/>
</dbReference>
<keyword evidence="1 3" id="KW-0853">WD repeat</keyword>
<dbReference type="OrthoDB" id="9990676at2759"/>
<feature type="repeat" description="WD" evidence="3">
    <location>
        <begin position="981"/>
        <end position="1022"/>
    </location>
</feature>
<organism evidence="6 7">
    <name type="scientific">Ancylostoma ceylanicum</name>
    <dbReference type="NCBI Taxonomy" id="53326"/>
    <lineage>
        <taxon>Eukaryota</taxon>
        <taxon>Metazoa</taxon>
        <taxon>Ecdysozoa</taxon>
        <taxon>Nematoda</taxon>
        <taxon>Chromadorea</taxon>
        <taxon>Rhabditida</taxon>
        <taxon>Rhabditina</taxon>
        <taxon>Rhabditomorpha</taxon>
        <taxon>Strongyloidea</taxon>
        <taxon>Ancylostomatidae</taxon>
        <taxon>Ancylostomatinae</taxon>
        <taxon>Ancylostoma</taxon>
    </lineage>
</organism>